<sequence>MLTSKDVMNKTLTPTQFHAGYDEREVDDLLDKIAGALRYYEQGGRPGPEAPASPTLGHRFTSTKFRRGYEEGEVDDFLDQVIETMHFYEQGGRPDLHALASLVGSEPEGLGHRALRWLRGDPRS</sequence>
<reference evidence="1 2" key="1">
    <citation type="journal article" date="2019" name="Environ. Microbiol.">
        <title>Species interactions and distinct microbial communities in high Arctic permafrost affected cryosols are associated with the CH4 and CO2 gas fluxes.</title>
        <authorList>
            <person name="Altshuler I."/>
            <person name="Hamel J."/>
            <person name="Turney S."/>
            <person name="Magnuson E."/>
            <person name="Levesque R."/>
            <person name="Greer C."/>
            <person name="Whyte L.G."/>
        </authorList>
    </citation>
    <scope>NUCLEOTIDE SEQUENCE [LARGE SCALE GENOMIC DNA]</scope>
    <source>
        <strain evidence="1 2">S9.3A</strain>
    </source>
</reference>
<protein>
    <submittedName>
        <fullName evidence="1">DivIVA domain-containing protein</fullName>
    </submittedName>
</protein>
<comment type="caution">
    <text evidence="1">The sequence shown here is derived from an EMBL/GenBank/DDBJ whole genome shotgun (WGS) entry which is preliminary data.</text>
</comment>
<evidence type="ECO:0000313" key="1">
    <source>
        <dbReference type="EMBL" id="TPG19774.1"/>
    </source>
</evidence>
<evidence type="ECO:0000313" key="2">
    <source>
        <dbReference type="Proteomes" id="UP000317722"/>
    </source>
</evidence>
<dbReference type="RefSeq" id="WP_140737425.1">
    <property type="nucleotide sequence ID" value="NZ_RCZM01000001.1"/>
</dbReference>
<keyword evidence="2" id="KW-1185">Reference proteome</keyword>
<gene>
    <name evidence="1" type="ORF">EAH86_04940</name>
</gene>
<dbReference type="NCBIfam" id="TIGR03544">
    <property type="entry name" value="DivI1A_domain"/>
    <property type="match status" value="2"/>
</dbReference>
<name>A0A502D4B7_9MICO</name>
<dbReference type="Gene3D" id="6.10.250.660">
    <property type="match status" value="2"/>
</dbReference>
<accession>A0A502D4B7</accession>
<proteinExistence type="predicted"/>
<organism evidence="1 2">
    <name type="scientific">Pedococcus bigeumensis</name>
    <dbReference type="NCBI Taxonomy" id="433644"/>
    <lineage>
        <taxon>Bacteria</taxon>
        <taxon>Bacillati</taxon>
        <taxon>Actinomycetota</taxon>
        <taxon>Actinomycetes</taxon>
        <taxon>Micrococcales</taxon>
        <taxon>Intrasporangiaceae</taxon>
        <taxon>Pedococcus</taxon>
    </lineage>
</organism>
<dbReference type="AlphaFoldDB" id="A0A502D4B7"/>
<dbReference type="InterPro" id="IPR019933">
    <property type="entry name" value="DivIVA_domain"/>
</dbReference>
<dbReference type="EMBL" id="RCZM01000001">
    <property type="protein sequence ID" value="TPG19774.1"/>
    <property type="molecule type" value="Genomic_DNA"/>
</dbReference>
<dbReference type="OrthoDB" id="9815492at2"/>
<dbReference type="Proteomes" id="UP000317722">
    <property type="component" value="Unassembled WGS sequence"/>
</dbReference>